<evidence type="ECO:0000259" key="2">
    <source>
        <dbReference type="Pfam" id="PF18914"/>
    </source>
</evidence>
<evidence type="ECO:0000256" key="1">
    <source>
        <dbReference type="SAM" id="MobiDB-lite"/>
    </source>
</evidence>
<dbReference type="InterPro" id="IPR043724">
    <property type="entry name" value="DUF5666"/>
</dbReference>
<feature type="compositionally biased region" description="Gly residues" evidence="1">
    <location>
        <begin position="414"/>
        <end position="431"/>
    </location>
</feature>
<feature type="compositionally biased region" description="Low complexity" evidence="1">
    <location>
        <begin position="324"/>
        <end position="334"/>
    </location>
</feature>
<dbReference type="Proteomes" id="UP000280346">
    <property type="component" value="Unassembled WGS sequence"/>
</dbReference>
<feature type="compositionally biased region" description="Low complexity" evidence="1">
    <location>
        <begin position="296"/>
        <end position="312"/>
    </location>
</feature>
<dbReference type="Pfam" id="PF18914">
    <property type="entry name" value="DUF5666"/>
    <property type="match status" value="1"/>
</dbReference>
<evidence type="ECO:0000313" key="3">
    <source>
        <dbReference type="EMBL" id="RUQ63960.1"/>
    </source>
</evidence>
<dbReference type="RefSeq" id="WP_127003761.1">
    <property type="nucleotide sequence ID" value="NZ_JBNPXW010000008.1"/>
</dbReference>
<sequence length="431" mass="41218">MTVGRRSLILSLVLLIGACAGLAPGFADRGIGGTGISVGDRGIGGTGIVGTVTAFGSVWVNGLRVDLPATAAVRVEGIPAEPSAIRIGHLVAMTAASGGPTGLEARTLEVRYAVAGPVERLDGATAVVLGQRVETAPGVGRTLLRPGSWVAVSGLRRPDGVIAAGRVDGWDETKGWLLRGRLDAVGPSTLTIAGLPLSRGGLDAAVPPVGSAVRASGRVAAGSLALSVAPDPFNPFGAAVGALSVETFVDAAGRPAGLDAAVPGATPGRRVVIDSVVGSGGGIGGSRAFGAPSIGRTAAPGAEADRAAGLAREGSRRDGAQGFGAPDASGPADAARGEGPRGEGQRGDGQRSDGVRGEGPPGAGRSLDGMGRGGDGPDSGRNGMGGPSGGGGGRAGMGGPPGGGPGRGPPGGGPPGGGRGGPGGRGGDGSR</sequence>
<comment type="caution">
    <text evidence="3">The sequence shown here is derived from an EMBL/GenBank/DDBJ whole genome shotgun (WGS) entry which is preliminary data.</text>
</comment>
<dbReference type="OrthoDB" id="7271690at2"/>
<accession>A0A3S0VEK1</accession>
<evidence type="ECO:0000313" key="4">
    <source>
        <dbReference type="Proteomes" id="UP000280346"/>
    </source>
</evidence>
<feature type="domain" description="DUF5666" evidence="2">
    <location>
        <begin position="116"/>
        <end position="167"/>
    </location>
</feature>
<feature type="compositionally biased region" description="Basic and acidic residues" evidence="1">
    <location>
        <begin position="335"/>
        <end position="356"/>
    </location>
</feature>
<keyword evidence="4" id="KW-1185">Reference proteome</keyword>
<gene>
    <name evidence="3" type="ORF">EJ913_26905</name>
</gene>
<dbReference type="EMBL" id="RZIJ01000031">
    <property type="protein sequence ID" value="RUQ63960.1"/>
    <property type="molecule type" value="Genomic_DNA"/>
</dbReference>
<dbReference type="PROSITE" id="PS51257">
    <property type="entry name" value="PROKAR_LIPOPROTEIN"/>
    <property type="match status" value="1"/>
</dbReference>
<protein>
    <recommendedName>
        <fullName evidence="2">DUF5666 domain-containing protein</fullName>
    </recommendedName>
</protein>
<feature type="region of interest" description="Disordered" evidence="1">
    <location>
        <begin position="284"/>
        <end position="431"/>
    </location>
</feature>
<reference evidence="3 4" key="1">
    <citation type="submission" date="2018-12" db="EMBL/GenBank/DDBJ databases">
        <authorList>
            <person name="Yang Y."/>
        </authorList>
    </citation>
    <scope>NUCLEOTIDE SEQUENCE [LARGE SCALE GENOMIC DNA]</scope>
    <source>
        <strain evidence="3 4">GSF71</strain>
    </source>
</reference>
<name>A0A3S0VEK1_9PROT</name>
<organism evidence="3 4">
    <name type="scientific">Azospirillum doebereinerae</name>
    <dbReference type="NCBI Taxonomy" id="92933"/>
    <lineage>
        <taxon>Bacteria</taxon>
        <taxon>Pseudomonadati</taxon>
        <taxon>Pseudomonadota</taxon>
        <taxon>Alphaproteobacteria</taxon>
        <taxon>Rhodospirillales</taxon>
        <taxon>Azospirillaceae</taxon>
        <taxon>Azospirillum</taxon>
    </lineage>
</organism>
<proteinExistence type="predicted"/>
<dbReference type="AlphaFoldDB" id="A0A3S0VEK1"/>
<feature type="compositionally biased region" description="Gly residues" evidence="1">
    <location>
        <begin position="370"/>
        <end position="406"/>
    </location>
</feature>